<dbReference type="GO" id="GO:0034618">
    <property type="term" value="F:arginine binding"/>
    <property type="evidence" value="ECO:0007669"/>
    <property type="project" value="InterPro"/>
</dbReference>
<proteinExistence type="inferred from homology"/>
<dbReference type="PRINTS" id="PR01467">
    <property type="entry name" value="ARGREPRESSOR"/>
</dbReference>
<dbReference type="GO" id="GO:0051259">
    <property type="term" value="P:protein complex oligomerization"/>
    <property type="evidence" value="ECO:0007669"/>
    <property type="project" value="InterPro"/>
</dbReference>
<dbReference type="Proteomes" id="UP000050911">
    <property type="component" value="Unassembled WGS sequence"/>
</dbReference>
<dbReference type="GO" id="GO:0006526">
    <property type="term" value="P:L-arginine biosynthetic process"/>
    <property type="evidence" value="ECO:0007669"/>
    <property type="project" value="UniProtKB-UniPathway"/>
</dbReference>
<evidence type="ECO:0000256" key="4">
    <source>
        <dbReference type="ARBA" id="ARBA00023015"/>
    </source>
</evidence>
<accession>A0A0R1HS55</accession>
<keyword evidence="6 7" id="KW-0804">Transcription</keyword>
<comment type="similarity">
    <text evidence="2 7">Belongs to the ArgR family.</text>
</comment>
<comment type="caution">
    <text evidence="10">The sequence shown here is derived from an EMBL/GenBank/DDBJ whole genome shotgun (WGS) entry which is preliminary data.</text>
</comment>
<evidence type="ECO:0000313" key="11">
    <source>
        <dbReference type="Proteomes" id="UP000050911"/>
    </source>
</evidence>
<evidence type="ECO:0000259" key="9">
    <source>
        <dbReference type="Pfam" id="PF02863"/>
    </source>
</evidence>
<dbReference type="Gene3D" id="1.10.10.10">
    <property type="entry name" value="Winged helix-like DNA-binding domain superfamily/Winged helix DNA-binding domain"/>
    <property type="match status" value="1"/>
</dbReference>
<keyword evidence="7" id="KW-0678">Repressor</keyword>
<dbReference type="UniPathway" id="UPA00068"/>
<evidence type="ECO:0000256" key="3">
    <source>
        <dbReference type="ARBA" id="ARBA00022490"/>
    </source>
</evidence>
<keyword evidence="7" id="KW-0028">Amino-acid biosynthesis</keyword>
<keyword evidence="11" id="KW-1185">Reference proteome</keyword>
<dbReference type="GO" id="GO:0003700">
    <property type="term" value="F:DNA-binding transcription factor activity"/>
    <property type="evidence" value="ECO:0007669"/>
    <property type="project" value="UniProtKB-UniRule"/>
</dbReference>
<dbReference type="InterPro" id="IPR020900">
    <property type="entry name" value="Arg_repress_DNA-bd"/>
</dbReference>
<dbReference type="GO" id="GO:0005737">
    <property type="term" value="C:cytoplasm"/>
    <property type="evidence" value="ECO:0007669"/>
    <property type="project" value="UniProtKB-SubCell"/>
</dbReference>
<protein>
    <recommendedName>
        <fullName evidence="7">Arginine repressor</fullName>
    </recommendedName>
</protein>
<feature type="domain" description="Arginine repressor DNA-binding" evidence="8">
    <location>
        <begin position="1"/>
        <end position="68"/>
    </location>
</feature>
<reference evidence="10 11" key="1">
    <citation type="journal article" date="2015" name="Genome Announc.">
        <title>Expanding the biotechnology potential of lactobacilli through comparative genomics of 213 strains and associated genera.</title>
        <authorList>
            <person name="Sun Z."/>
            <person name="Harris H.M."/>
            <person name="McCann A."/>
            <person name="Guo C."/>
            <person name="Argimon S."/>
            <person name="Zhang W."/>
            <person name="Yang X."/>
            <person name="Jeffery I.B."/>
            <person name="Cooney J.C."/>
            <person name="Kagawa T.F."/>
            <person name="Liu W."/>
            <person name="Song Y."/>
            <person name="Salvetti E."/>
            <person name="Wrobel A."/>
            <person name="Rasinkangas P."/>
            <person name="Parkhill J."/>
            <person name="Rea M.C."/>
            <person name="O'Sullivan O."/>
            <person name="Ritari J."/>
            <person name="Douillard F.P."/>
            <person name="Paul Ross R."/>
            <person name="Yang R."/>
            <person name="Briner A.E."/>
            <person name="Felis G.E."/>
            <person name="de Vos W.M."/>
            <person name="Barrangou R."/>
            <person name="Klaenhammer T.R."/>
            <person name="Caufield P.W."/>
            <person name="Cui Y."/>
            <person name="Zhang H."/>
            <person name="O'Toole P.W."/>
        </authorList>
    </citation>
    <scope>NUCLEOTIDE SEQUENCE [LARGE SCALE GENOMIC DNA]</scope>
    <source>
        <strain evidence="10 11">JCM 15530</strain>
    </source>
</reference>
<dbReference type="Pfam" id="PF02863">
    <property type="entry name" value="Arg_repressor_C"/>
    <property type="match status" value="1"/>
</dbReference>
<dbReference type="PANTHER" id="PTHR34471">
    <property type="entry name" value="ARGININE REPRESSOR"/>
    <property type="match status" value="1"/>
</dbReference>
<dbReference type="Gene3D" id="3.30.1360.40">
    <property type="match status" value="1"/>
</dbReference>
<keyword evidence="5 7" id="KW-0238">DNA-binding</keyword>
<dbReference type="STRING" id="1302272.FC96_GL000199"/>
<evidence type="ECO:0000256" key="2">
    <source>
        <dbReference type="ARBA" id="ARBA00008316"/>
    </source>
</evidence>
<dbReference type="InterPro" id="IPR036390">
    <property type="entry name" value="WH_DNA-bd_sf"/>
</dbReference>
<dbReference type="SUPFAM" id="SSF46785">
    <property type="entry name" value="Winged helix' DNA-binding domain"/>
    <property type="match status" value="1"/>
</dbReference>
<evidence type="ECO:0000256" key="5">
    <source>
        <dbReference type="ARBA" id="ARBA00023125"/>
    </source>
</evidence>
<evidence type="ECO:0000313" key="10">
    <source>
        <dbReference type="EMBL" id="KRK49276.1"/>
    </source>
</evidence>
<keyword evidence="4 7" id="KW-0805">Transcription regulation</keyword>
<name>A0A0R1HS55_9LACO</name>
<evidence type="ECO:0000256" key="1">
    <source>
        <dbReference type="ARBA" id="ARBA00004496"/>
    </source>
</evidence>
<dbReference type="HAMAP" id="MF_00173">
    <property type="entry name" value="Arg_repressor"/>
    <property type="match status" value="1"/>
</dbReference>
<sequence>MKKQDRQRLIRRLLNTQDVERQEDFVRLLEEQGIHVTQATISRDIKEMQLVKVPSISGGYRYNLPVQKKLDAKKKLKRTLQDAYVSFSVQGKDTFLKVLPGNGPAVASLIDQMKYDFVFGAIGDDNTVLTICKNDAGALALKDEIEDLLS</sequence>
<dbReference type="PANTHER" id="PTHR34471:SF1">
    <property type="entry name" value="ARGININE REPRESSOR"/>
    <property type="match status" value="1"/>
</dbReference>
<dbReference type="GO" id="GO:1900079">
    <property type="term" value="P:regulation of arginine biosynthetic process"/>
    <property type="evidence" value="ECO:0007669"/>
    <property type="project" value="UniProtKB-UniRule"/>
</dbReference>
<comment type="function">
    <text evidence="7">Regulates arginine biosynthesis genes.</text>
</comment>
<dbReference type="RefSeq" id="WP_056941670.1">
    <property type="nucleotide sequence ID" value="NZ_AZCX01000001.1"/>
</dbReference>
<dbReference type="AlphaFoldDB" id="A0A0R1HS55"/>
<dbReference type="InterPro" id="IPR036251">
    <property type="entry name" value="Arg_repress_C_sf"/>
</dbReference>
<feature type="domain" description="Arginine repressor C-terminal" evidence="9">
    <location>
        <begin position="80"/>
        <end position="146"/>
    </location>
</feature>
<dbReference type="InterPro" id="IPR001669">
    <property type="entry name" value="Arg_repress"/>
</dbReference>
<dbReference type="GO" id="GO:0003677">
    <property type="term" value="F:DNA binding"/>
    <property type="evidence" value="ECO:0007669"/>
    <property type="project" value="UniProtKB-KW"/>
</dbReference>
<evidence type="ECO:0000259" key="8">
    <source>
        <dbReference type="Pfam" id="PF01316"/>
    </source>
</evidence>
<gene>
    <name evidence="7" type="primary">argR</name>
    <name evidence="10" type="ORF">FC96_GL000199</name>
</gene>
<evidence type="ECO:0000256" key="6">
    <source>
        <dbReference type="ARBA" id="ARBA00023163"/>
    </source>
</evidence>
<dbReference type="InterPro" id="IPR020899">
    <property type="entry name" value="Arg_repress_C"/>
</dbReference>
<keyword evidence="3 7" id="KW-0963">Cytoplasm</keyword>
<dbReference type="PATRIC" id="fig|1302272.5.peg.196"/>
<comment type="pathway">
    <text evidence="7">Amino-acid biosynthesis; L-arginine biosynthesis [regulation].</text>
</comment>
<dbReference type="Pfam" id="PF01316">
    <property type="entry name" value="Arg_repressor"/>
    <property type="match status" value="1"/>
</dbReference>
<dbReference type="SUPFAM" id="SSF55252">
    <property type="entry name" value="C-terminal domain of arginine repressor"/>
    <property type="match status" value="1"/>
</dbReference>
<comment type="subcellular location">
    <subcellularLocation>
        <location evidence="1 7">Cytoplasm</location>
    </subcellularLocation>
</comment>
<dbReference type="InterPro" id="IPR036388">
    <property type="entry name" value="WH-like_DNA-bd_sf"/>
</dbReference>
<dbReference type="OrthoDB" id="9807089at2"/>
<keyword evidence="7" id="KW-0055">Arginine biosynthesis</keyword>
<organism evidence="10 11">
    <name type="scientific">Secundilactobacillus kimchicus JCM 15530</name>
    <dbReference type="NCBI Taxonomy" id="1302272"/>
    <lineage>
        <taxon>Bacteria</taxon>
        <taxon>Bacillati</taxon>
        <taxon>Bacillota</taxon>
        <taxon>Bacilli</taxon>
        <taxon>Lactobacillales</taxon>
        <taxon>Lactobacillaceae</taxon>
        <taxon>Secundilactobacillus</taxon>
    </lineage>
</organism>
<dbReference type="EMBL" id="AZCX01000001">
    <property type="protein sequence ID" value="KRK49276.1"/>
    <property type="molecule type" value="Genomic_DNA"/>
</dbReference>
<evidence type="ECO:0000256" key="7">
    <source>
        <dbReference type="HAMAP-Rule" id="MF_00173"/>
    </source>
</evidence>